<dbReference type="Gene3D" id="3.20.20.80">
    <property type="entry name" value="Glycosidases"/>
    <property type="match status" value="1"/>
</dbReference>
<dbReference type="InterPro" id="IPR025277">
    <property type="entry name" value="Apiosidase-like_cat_dom"/>
</dbReference>
<evidence type="ECO:0000313" key="2">
    <source>
        <dbReference type="EMBL" id="RSH83833.1"/>
    </source>
</evidence>
<keyword evidence="3" id="KW-1185">Reference proteome</keyword>
<gene>
    <name evidence="2" type="ORF">EHS25_005448</name>
</gene>
<proteinExistence type="predicted"/>
<evidence type="ECO:0000313" key="3">
    <source>
        <dbReference type="Proteomes" id="UP000279259"/>
    </source>
</evidence>
<dbReference type="AlphaFoldDB" id="A0A427XYE3"/>
<comment type="caution">
    <text evidence="2">The sequence shown here is derived from an EMBL/GenBank/DDBJ whole genome shotgun (WGS) entry which is preliminary data.</text>
</comment>
<dbReference type="OrthoDB" id="2581507at2759"/>
<dbReference type="Proteomes" id="UP000279259">
    <property type="component" value="Unassembled WGS sequence"/>
</dbReference>
<dbReference type="PANTHER" id="PTHR37836:SF2">
    <property type="entry name" value="DUF4038 DOMAIN-CONTAINING PROTEIN"/>
    <property type="match status" value="1"/>
</dbReference>
<dbReference type="STRING" id="1890683.A0A427XYE3"/>
<name>A0A427XYE3_9TREE</name>
<accession>A0A427XYE3</accession>
<feature type="domain" description="Apiosidase-like catalytic" evidence="1">
    <location>
        <begin position="24"/>
        <end position="419"/>
    </location>
</feature>
<dbReference type="PANTHER" id="PTHR37836">
    <property type="entry name" value="LMO1036 PROTEIN"/>
    <property type="match status" value="1"/>
</dbReference>
<organism evidence="2 3">
    <name type="scientific">Saitozyma podzolica</name>
    <dbReference type="NCBI Taxonomy" id="1890683"/>
    <lineage>
        <taxon>Eukaryota</taxon>
        <taxon>Fungi</taxon>
        <taxon>Dikarya</taxon>
        <taxon>Basidiomycota</taxon>
        <taxon>Agaricomycotina</taxon>
        <taxon>Tremellomycetes</taxon>
        <taxon>Tremellales</taxon>
        <taxon>Trimorphomycetaceae</taxon>
        <taxon>Saitozyma</taxon>
    </lineage>
</organism>
<evidence type="ECO:0000259" key="1">
    <source>
        <dbReference type="Pfam" id="PF13204"/>
    </source>
</evidence>
<reference evidence="2 3" key="1">
    <citation type="submission" date="2018-11" db="EMBL/GenBank/DDBJ databases">
        <title>Genome sequence of Saitozyma podzolica DSM 27192.</title>
        <authorList>
            <person name="Aliyu H."/>
            <person name="Gorte O."/>
            <person name="Ochsenreither K."/>
        </authorList>
    </citation>
    <scope>NUCLEOTIDE SEQUENCE [LARGE SCALE GENOMIC DNA]</scope>
    <source>
        <strain evidence="2 3">DSM 27192</strain>
    </source>
</reference>
<sequence length="485" mass="54255">MSHFKPRTLSDISQSLSVALAPSSNGRFIVRHVNPNEPFFYLADTAWELFHRLDDAEAETYLRNRADKGFNVIMIVVLAEQDGLVLPNRDGALPLQTPIELLADGGSLGPKSLNPDYFAFIDRILPLAASLGLTVALVPTWGRYINGGLHEGPVIFNETNSYEYGLFLGERYPFHPFILGGDTNRYWNMKAPKAVEAGEDVTLLKVHDCGRITESMARGIAEGEKRAVQALPADIKEKVKDYQSFITYHSTQGWLPSAPPASGSAQFPEASWLSLDGVQTGHSETQFNENLEPSKNVKMWRSRSPYLPIRQMYNTPRPDGRPRPVIDLEPHYEATHYKFNRDLPIWEDADIRNGAWQSLFAGACGYTYGCNSIWQFHNPESKTHPPITGICAYTPWYLELDLPGTFQVALMRNIMLSSPNYFTRVPDQSFIVSSTGESNDRSEAGDALISGTRAQGWAMVTFRTGARILEGVLGGYQMRGEVWVR</sequence>
<dbReference type="EMBL" id="RSCD01000023">
    <property type="protein sequence ID" value="RSH83833.1"/>
    <property type="molecule type" value="Genomic_DNA"/>
</dbReference>
<protein>
    <recommendedName>
        <fullName evidence="1">Apiosidase-like catalytic domain-containing protein</fullName>
    </recommendedName>
</protein>
<dbReference type="Pfam" id="PF13204">
    <property type="entry name" value="Apiosidase"/>
    <property type="match status" value="1"/>
</dbReference>